<accession>A0A1D1XRV1</accession>
<gene>
    <name evidence="2" type="primary">Cubn_1</name>
    <name evidence="2" type="ORF">g.12615</name>
</gene>
<evidence type="ECO:0000313" key="2">
    <source>
        <dbReference type="EMBL" id="JAT45074.1"/>
    </source>
</evidence>
<feature type="transmembrane region" description="Helical" evidence="1">
    <location>
        <begin position="12"/>
        <end position="29"/>
    </location>
</feature>
<feature type="non-terminal residue" evidence="2">
    <location>
        <position position="1"/>
    </location>
</feature>
<organism evidence="2">
    <name type="scientific">Anthurium amnicola</name>
    <dbReference type="NCBI Taxonomy" id="1678845"/>
    <lineage>
        <taxon>Eukaryota</taxon>
        <taxon>Viridiplantae</taxon>
        <taxon>Streptophyta</taxon>
        <taxon>Embryophyta</taxon>
        <taxon>Tracheophyta</taxon>
        <taxon>Spermatophyta</taxon>
        <taxon>Magnoliopsida</taxon>
        <taxon>Liliopsida</taxon>
        <taxon>Araceae</taxon>
        <taxon>Pothoideae</taxon>
        <taxon>Potheae</taxon>
        <taxon>Anthurium</taxon>
    </lineage>
</organism>
<name>A0A1D1XRV1_9ARAE</name>
<keyword evidence="1" id="KW-1133">Transmembrane helix</keyword>
<keyword evidence="1" id="KW-0472">Membrane</keyword>
<keyword evidence="1" id="KW-0812">Transmembrane</keyword>
<reference evidence="2" key="1">
    <citation type="submission" date="2015-07" db="EMBL/GenBank/DDBJ databases">
        <title>Transcriptome Assembly of Anthurium amnicola.</title>
        <authorList>
            <person name="Suzuki J."/>
        </authorList>
    </citation>
    <scope>NUCLEOTIDE SEQUENCE</scope>
</reference>
<dbReference type="AlphaFoldDB" id="A0A1D1XRV1"/>
<protein>
    <submittedName>
        <fullName evidence="2">Cubilin</fullName>
    </submittedName>
</protein>
<sequence length="131" mass="14740">RERERMVYRNVPFLNLLIPMMLLMTMFTVQTARANRSGISHQLREHDIEISPRKTSGRLGISPDCCHKCDCGRSGCMCRDLVTIADCRKLACEFCRCDFLGDEPVCHCDDVHPAGCHPEPCMRRAGAAAGR</sequence>
<evidence type="ECO:0000256" key="1">
    <source>
        <dbReference type="SAM" id="Phobius"/>
    </source>
</evidence>
<dbReference type="EMBL" id="GDJX01022862">
    <property type="protein sequence ID" value="JAT45074.1"/>
    <property type="molecule type" value="Transcribed_RNA"/>
</dbReference>
<proteinExistence type="predicted"/>